<feature type="compositionally biased region" description="Basic and acidic residues" evidence="1">
    <location>
        <begin position="191"/>
        <end position="270"/>
    </location>
</feature>
<dbReference type="Proteomes" id="UP000792457">
    <property type="component" value="Unassembled WGS sequence"/>
</dbReference>
<dbReference type="PROSITE" id="PS50196">
    <property type="entry name" value="RANBD1"/>
    <property type="match status" value="1"/>
</dbReference>
<keyword evidence="4" id="KW-1185">Reference proteome</keyword>
<evidence type="ECO:0000259" key="2">
    <source>
        <dbReference type="PROSITE" id="PS50196"/>
    </source>
</evidence>
<dbReference type="GO" id="GO:0005096">
    <property type="term" value="F:GTPase activator activity"/>
    <property type="evidence" value="ECO:0007669"/>
    <property type="project" value="TreeGrafter"/>
</dbReference>
<accession>A0A8K0P2I0</accession>
<feature type="compositionally biased region" description="Basic and acidic residues" evidence="1">
    <location>
        <begin position="1"/>
        <end position="11"/>
    </location>
</feature>
<dbReference type="PANTHER" id="PTHR23138:SF94">
    <property type="entry name" value="RAN BINDING PROTEIN 1"/>
    <property type="match status" value="1"/>
</dbReference>
<feature type="compositionally biased region" description="Acidic residues" evidence="1">
    <location>
        <begin position="172"/>
        <end position="189"/>
    </location>
</feature>
<name>A0A8K0P2I0_LADFU</name>
<proteinExistence type="predicted"/>
<dbReference type="SUPFAM" id="SSF50729">
    <property type="entry name" value="PH domain-like"/>
    <property type="match status" value="1"/>
</dbReference>
<dbReference type="EMBL" id="KZ308717">
    <property type="protein sequence ID" value="KAG8233420.1"/>
    <property type="molecule type" value="Genomic_DNA"/>
</dbReference>
<dbReference type="Pfam" id="PF00638">
    <property type="entry name" value="Ran_BP1"/>
    <property type="match status" value="1"/>
</dbReference>
<dbReference type="GO" id="GO:0005643">
    <property type="term" value="C:nuclear pore"/>
    <property type="evidence" value="ECO:0007669"/>
    <property type="project" value="TreeGrafter"/>
</dbReference>
<dbReference type="CDD" id="cd13179">
    <property type="entry name" value="RanBD_RanBP1"/>
    <property type="match status" value="1"/>
</dbReference>
<dbReference type="OrthoDB" id="2357150at2759"/>
<dbReference type="GO" id="GO:0006913">
    <property type="term" value="P:nucleocytoplasmic transport"/>
    <property type="evidence" value="ECO:0007669"/>
    <property type="project" value="InterPro"/>
</dbReference>
<dbReference type="SMART" id="SM00160">
    <property type="entry name" value="RanBD"/>
    <property type="match status" value="1"/>
</dbReference>
<evidence type="ECO:0000256" key="1">
    <source>
        <dbReference type="SAM" id="MobiDB-lite"/>
    </source>
</evidence>
<dbReference type="Gene3D" id="2.30.29.30">
    <property type="entry name" value="Pleckstrin-homology domain (PH domain)/Phosphotyrosine-binding domain (PTB)"/>
    <property type="match status" value="1"/>
</dbReference>
<dbReference type="PANTHER" id="PTHR23138">
    <property type="entry name" value="RAN BINDING PROTEIN"/>
    <property type="match status" value="1"/>
</dbReference>
<dbReference type="AlphaFoldDB" id="A0A8K0P2I0"/>
<feature type="region of interest" description="Disordered" evidence="1">
    <location>
        <begin position="1"/>
        <end position="24"/>
    </location>
</feature>
<dbReference type="InterPro" id="IPR045255">
    <property type="entry name" value="RanBP1-like"/>
</dbReference>
<reference evidence="3" key="1">
    <citation type="submission" date="2013-04" db="EMBL/GenBank/DDBJ databases">
        <authorList>
            <person name="Qu J."/>
            <person name="Murali S.C."/>
            <person name="Bandaranaike D."/>
            <person name="Bellair M."/>
            <person name="Blankenburg K."/>
            <person name="Chao H."/>
            <person name="Dinh H."/>
            <person name="Doddapaneni H."/>
            <person name="Downs B."/>
            <person name="Dugan-Rocha S."/>
            <person name="Elkadiri S."/>
            <person name="Gnanaolivu R.D."/>
            <person name="Hernandez B."/>
            <person name="Javaid M."/>
            <person name="Jayaseelan J.C."/>
            <person name="Lee S."/>
            <person name="Li M."/>
            <person name="Ming W."/>
            <person name="Munidasa M."/>
            <person name="Muniz J."/>
            <person name="Nguyen L."/>
            <person name="Ongeri F."/>
            <person name="Osuji N."/>
            <person name="Pu L.-L."/>
            <person name="Puazo M."/>
            <person name="Qu C."/>
            <person name="Quiroz J."/>
            <person name="Raj R."/>
            <person name="Weissenberger G."/>
            <person name="Xin Y."/>
            <person name="Zou X."/>
            <person name="Han Y."/>
            <person name="Richards S."/>
            <person name="Worley K."/>
            <person name="Muzny D."/>
            <person name="Gibbs R."/>
        </authorList>
    </citation>
    <scope>NUCLEOTIDE SEQUENCE</scope>
    <source>
        <strain evidence="3">Sampled in the wild</strain>
    </source>
</reference>
<evidence type="ECO:0000313" key="3">
    <source>
        <dbReference type="EMBL" id="KAG8233420.1"/>
    </source>
</evidence>
<gene>
    <name evidence="3" type="ORF">J437_LFUL013414</name>
</gene>
<protein>
    <recommendedName>
        <fullName evidence="2">RanBD1 domain-containing protein</fullName>
    </recommendedName>
</protein>
<dbReference type="GO" id="GO:0005737">
    <property type="term" value="C:cytoplasm"/>
    <property type="evidence" value="ECO:0007669"/>
    <property type="project" value="TreeGrafter"/>
</dbReference>
<organism evidence="3 4">
    <name type="scientific">Ladona fulva</name>
    <name type="common">Scarce chaser dragonfly</name>
    <name type="synonym">Libellula fulva</name>
    <dbReference type="NCBI Taxonomy" id="123851"/>
    <lineage>
        <taxon>Eukaryota</taxon>
        <taxon>Metazoa</taxon>
        <taxon>Ecdysozoa</taxon>
        <taxon>Arthropoda</taxon>
        <taxon>Hexapoda</taxon>
        <taxon>Insecta</taxon>
        <taxon>Pterygota</taxon>
        <taxon>Palaeoptera</taxon>
        <taxon>Odonata</taxon>
        <taxon>Epiprocta</taxon>
        <taxon>Anisoptera</taxon>
        <taxon>Libelluloidea</taxon>
        <taxon>Libellulidae</taxon>
        <taxon>Ladona</taxon>
    </lineage>
</organism>
<dbReference type="FunFam" id="2.30.29.30:FF:000136">
    <property type="entry name" value="Ran-specific GTPase-activating protein-like"/>
    <property type="match status" value="1"/>
</dbReference>
<evidence type="ECO:0000313" key="4">
    <source>
        <dbReference type="Proteomes" id="UP000792457"/>
    </source>
</evidence>
<dbReference type="InterPro" id="IPR011993">
    <property type="entry name" value="PH-like_dom_sf"/>
</dbReference>
<reference evidence="3" key="2">
    <citation type="submission" date="2017-10" db="EMBL/GenBank/DDBJ databases">
        <title>Ladona fulva Genome sequencing and assembly.</title>
        <authorList>
            <person name="Murali S."/>
            <person name="Richards S."/>
            <person name="Bandaranaike D."/>
            <person name="Bellair M."/>
            <person name="Blankenburg K."/>
            <person name="Chao H."/>
            <person name="Dinh H."/>
            <person name="Doddapaneni H."/>
            <person name="Dugan-Rocha S."/>
            <person name="Elkadiri S."/>
            <person name="Gnanaolivu R."/>
            <person name="Hernandez B."/>
            <person name="Skinner E."/>
            <person name="Javaid M."/>
            <person name="Lee S."/>
            <person name="Li M."/>
            <person name="Ming W."/>
            <person name="Munidasa M."/>
            <person name="Muniz J."/>
            <person name="Nguyen L."/>
            <person name="Hughes D."/>
            <person name="Osuji N."/>
            <person name="Pu L.-L."/>
            <person name="Puazo M."/>
            <person name="Qu C."/>
            <person name="Quiroz J."/>
            <person name="Raj R."/>
            <person name="Weissenberger G."/>
            <person name="Xin Y."/>
            <person name="Zou X."/>
            <person name="Han Y."/>
            <person name="Worley K."/>
            <person name="Muzny D."/>
            <person name="Gibbs R."/>
        </authorList>
    </citation>
    <scope>NUCLEOTIDE SEQUENCE</scope>
    <source>
        <strain evidence="3">Sampled in the wild</strain>
    </source>
</reference>
<comment type="caution">
    <text evidence="3">The sequence shown here is derived from an EMBL/GenBank/DDBJ whole genome shotgun (WGS) entry which is preliminary data.</text>
</comment>
<feature type="region of interest" description="Disordered" evidence="1">
    <location>
        <begin position="163"/>
        <end position="270"/>
    </location>
</feature>
<dbReference type="InterPro" id="IPR000156">
    <property type="entry name" value="Ran_bind_dom"/>
</dbReference>
<sequence>MAEETTGKGDESVPLSPHNTSTDYDPHYEPIITLPEIHVNTFEENEEELIKLRAKLFRYDTGEAPPEWKERGTGEVKLLHNPDRRTVRVVMRRDKTLKICANHFVAPWMELKPNCGSDRAWVWSVPGDFADETPRNELLAIRFANAENALKWKDKFEEAKQLIADGPLLHDSDDEESDESEEEKEDSVSEDLGKLTIQEETKENSGENLEDRNAADPDVKPEQVKDAELDKEISQEKIELTEKSDVEISQEKNDLTENLGKEISKEKIEA</sequence>
<feature type="domain" description="RanBD1" evidence="2">
    <location>
        <begin position="27"/>
        <end position="165"/>
    </location>
</feature>
<dbReference type="InterPro" id="IPR045256">
    <property type="entry name" value="RanBP1_RanBD"/>
</dbReference>